<dbReference type="PANTHER" id="PTHR12011">
    <property type="entry name" value="ADHESION G-PROTEIN COUPLED RECEPTOR"/>
    <property type="match status" value="1"/>
</dbReference>
<sequence>MTQRATMTWRFTCVEVLMFTCIYLPRTTTTQPSTTNIFSTTGPRTTTTQPSTTNIFSTTGSPVATMVMTIHTEDYNGINVYVNADSTAISINGSEVENYTIYVSIPPDLFSMTYAPKTAKFIFSLHRETLPDMNGDRLLGDIRFGIKVENVTIRNLSTPFLMILYHKSPLKEGYRPKCVFLNQSGQWDTEGCRTEGAHDTTTCSCDHFSFFGALLIRDVAISEAHSRALQLLTYIGCSISAFFCTVTLTNHCLRRTGKTDQALLIHLWLVGALLLLNLLFMCNVGVAPLKMSGLCTTLALLLHYSLLCCFTWMALEAVHLYRLLIKVYNTYVRHYLWKIGLLGWGAPAVAVCIIVAVSPEFYGLIETGAGEMCWIRSDAVFYTTIVAYFALVLLFNTTVLIYIMVRMFHLRTQKLSQEKGQHTRTVCSVLGLTCALGLTWGLGFLSSGYTNLPILYTFTVLNSLQGFFICTWICVMRCHRREAVSCTTEASFGMQGSMPSDTDCRTNSRHTDCHDD</sequence>
<evidence type="ECO:0000259" key="10">
    <source>
        <dbReference type="PROSITE" id="PS50261"/>
    </source>
</evidence>
<dbReference type="Gene3D" id="1.20.1070.10">
    <property type="entry name" value="Rhodopsin 7-helix transmembrane proteins"/>
    <property type="match status" value="1"/>
</dbReference>
<keyword evidence="3 7" id="KW-1133">Transmembrane helix</keyword>
<dbReference type="PRINTS" id="PR00249">
    <property type="entry name" value="GPCRSECRETIN"/>
</dbReference>
<reference evidence="11" key="1">
    <citation type="journal article" date="2023" name="Science">
        <title>Genome structures resolve the early diversification of teleost fishes.</title>
        <authorList>
            <person name="Parey E."/>
            <person name="Louis A."/>
            <person name="Montfort J."/>
            <person name="Bouchez O."/>
            <person name="Roques C."/>
            <person name="Iampietro C."/>
            <person name="Lluch J."/>
            <person name="Castinel A."/>
            <person name="Donnadieu C."/>
            <person name="Desvignes T."/>
            <person name="Floi Bucao C."/>
            <person name="Jouanno E."/>
            <person name="Wen M."/>
            <person name="Mejri S."/>
            <person name="Dirks R."/>
            <person name="Jansen H."/>
            <person name="Henkel C."/>
            <person name="Chen W.J."/>
            <person name="Zahm M."/>
            <person name="Cabau C."/>
            <person name="Klopp C."/>
            <person name="Thompson A.W."/>
            <person name="Robinson-Rechavi M."/>
            <person name="Braasch I."/>
            <person name="Lecointre G."/>
            <person name="Bobe J."/>
            <person name="Postlethwait J.H."/>
            <person name="Berthelot C."/>
            <person name="Roest Crollius H."/>
            <person name="Guiguen Y."/>
        </authorList>
    </citation>
    <scope>NUCLEOTIDE SEQUENCE</scope>
    <source>
        <strain evidence="11">NC1722</strain>
    </source>
</reference>
<dbReference type="Pfam" id="PF00002">
    <property type="entry name" value="7tm_2"/>
    <property type="match status" value="1"/>
</dbReference>
<dbReference type="SMART" id="SM00303">
    <property type="entry name" value="GPS"/>
    <property type="match status" value="1"/>
</dbReference>
<protein>
    <submittedName>
        <fullName evidence="11">Uncharacterized protein</fullName>
    </submittedName>
</protein>
<dbReference type="GO" id="GO:0005886">
    <property type="term" value="C:plasma membrane"/>
    <property type="evidence" value="ECO:0007669"/>
    <property type="project" value="TreeGrafter"/>
</dbReference>
<feature type="compositionally biased region" description="Basic and acidic residues" evidence="6">
    <location>
        <begin position="502"/>
        <end position="516"/>
    </location>
</feature>
<feature type="transmembrane region" description="Helical" evidence="7">
    <location>
        <begin position="426"/>
        <end position="448"/>
    </location>
</feature>
<dbReference type="GO" id="GO:0007166">
    <property type="term" value="P:cell surface receptor signaling pathway"/>
    <property type="evidence" value="ECO:0007669"/>
    <property type="project" value="InterPro"/>
</dbReference>
<keyword evidence="8" id="KW-0732">Signal</keyword>
<accession>A0AAD7X2M0</accession>
<dbReference type="InterPro" id="IPR000832">
    <property type="entry name" value="GPCR_2_secretin-like"/>
</dbReference>
<keyword evidence="12" id="KW-1185">Reference proteome</keyword>
<feature type="signal peptide" evidence="8">
    <location>
        <begin position="1"/>
        <end position="30"/>
    </location>
</feature>
<name>A0AAD7X2M0_9TELE</name>
<dbReference type="InterPro" id="IPR057244">
    <property type="entry name" value="GAIN_B"/>
</dbReference>
<dbReference type="GO" id="GO:0007189">
    <property type="term" value="P:adenylate cyclase-activating G protein-coupled receptor signaling pathway"/>
    <property type="evidence" value="ECO:0007669"/>
    <property type="project" value="TreeGrafter"/>
</dbReference>
<dbReference type="AlphaFoldDB" id="A0AAD7X2M0"/>
<feature type="transmembrane region" description="Helical" evidence="7">
    <location>
        <begin position="231"/>
        <end position="253"/>
    </location>
</feature>
<dbReference type="InterPro" id="IPR046338">
    <property type="entry name" value="GAIN_dom_sf"/>
</dbReference>
<dbReference type="Pfam" id="PF01825">
    <property type="entry name" value="GPS"/>
    <property type="match status" value="1"/>
</dbReference>
<dbReference type="Proteomes" id="UP001221898">
    <property type="component" value="Unassembled WGS sequence"/>
</dbReference>
<evidence type="ECO:0000256" key="5">
    <source>
        <dbReference type="ARBA" id="ARBA00023157"/>
    </source>
</evidence>
<evidence type="ECO:0000256" key="1">
    <source>
        <dbReference type="ARBA" id="ARBA00004141"/>
    </source>
</evidence>
<evidence type="ECO:0000256" key="8">
    <source>
        <dbReference type="SAM" id="SignalP"/>
    </source>
</evidence>
<dbReference type="PANTHER" id="PTHR12011:SF454">
    <property type="entry name" value="ADHESION G-PROTEIN COUPLED RECEPTOR G5-LIKE"/>
    <property type="match status" value="1"/>
</dbReference>
<keyword evidence="2 7" id="KW-0812">Transmembrane</keyword>
<feature type="transmembrane region" description="Helical" evidence="7">
    <location>
        <begin position="335"/>
        <end position="359"/>
    </location>
</feature>
<evidence type="ECO:0000313" key="12">
    <source>
        <dbReference type="Proteomes" id="UP001221898"/>
    </source>
</evidence>
<feature type="domain" description="G-protein coupled receptors family 2 profile 2" evidence="10">
    <location>
        <begin position="229"/>
        <end position="477"/>
    </location>
</feature>
<dbReference type="InterPro" id="IPR000203">
    <property type="entry name" value="GPS"/>
</dbReference>
<comment type="subcellular location">
    <subcellularLocation>
        <location evidence="1">Membrane</location>
        <topology evidence="1">Multi-pass membrane protein</topology>
    </subcellularLocation>
</comment>
<dbReference type="PROSITE" id="PS50221">
    <property type="entry name" value="GAIN_B"/>
    <property type="match status" value="1"/>
</dbReference>
<dbReference type="Gene3D" id="2.60.220.50">
    <property type="match status" value="1"/>
</dbReference>
<keyword evidence="4 7" id="KW-0472">Membrane</keyword>
<feature type="transmembrane region" description="Helical" evidence="7">
    <location>
        <begin position="301"/>
        <end position="323"/>
    </location>
</feature>
<feature type="transmembrane region" description="Helical" evidence="7">
    <location>
        <begin position="265"/>
        <end position="289"/>
    </location>
</feature>
<evidence type="ECO:0000256" key="4">
    <source>
        <dbReference type="ARBA" id="ARBA00023136"/>
    </source>
</evidence>
<feature type="domain" description="GAIN-B" evidence="9">
    <location>
        <begin position="80"/>
        <end position="222"/>
    </location>
</feature>
<dbReference type="PROSITE" id="PS50261">
    <property type="entry name" value="G_PROTEIN_RECEP_F2_4"/>
    <property type="match status" value="1"/>
</dbReference>
<keyword evidence="5" id="KW-1015">Disulfide bond</keyword>
<feature type="chain" id="PRO_5042113540" evidence="8">
    <location>
        <begin position="31"/>
        <end position="516"/>
    </location>
</feature>
<evidence type="ECO:0000259" key="9">
    <source>
        <dbReference type="PROSITE" id="PS50221"/>
    </source>
</evidence>
<organism evidence="11 12">
    <name type="scientific">Aldrovandia affinis</name>
    <dbReference type="NCBI Taxonomy" id="143900"/>
    <lineage>
        <taxon>Eukaryota</taxon>
        <taxon>Metazoa</taxon>
        <taxon>Chordata</taxon>
        <taxon>Craniata</taxon>
        <taxon>Vertebrata</taxon>
        <taxon>Euteleostomi</taxon>
        <taxon>Actinopterygii</taxon>
        <taxon>Neopterygii</taxon>
        <taxon>Teleostei</taxon>
        <taxon>Notacanthiformes</taxon>
        <taxon>Halosauridae</taxon>
        <taxon>Aldrovandia</taxon>
    </lineage>
</organism>
<evidence type="ECO:0000256" key="3">
    <source>
        <dbReference type="ARBA" id="ARBA00022989"/>
    </source>
</evidence>
<dbReference type="GO" id="GO:0004930">
    <property type="term" value="F:G protein-coupled receptor activity"/>
    <property type="evidence" value="ECO:0007669"/>
    <property type="project" value="InterPro"/>
</dbReference>
<dbReference type="EMBL" id="JAINUG010000003">
    <property type="protein sequence ID" value="KAJ8417913.1"/>
    <property type="molecule type" value="Genomic_DNA"/>
</dbReference>
<feature type="transmembrane region" description="Helical" evidence="7">
    <location>
        <begin position="379"/>
        <end position="405"/>
    </location>
</feature>
<feature type="transmembrane region" description="Helical" evidence="7">
    <location>
        <begin position="454"/>
        <end position="475"/>
    </location>
</feature>
<gene>
    <name evidence="11" type="ORF">AAFF_G00227560</name>
</gene>
<evidence type="ECO:0000313" key="11">
    <source>
        <dbReference type="EMBL" id="KAJ8417913.1"/>
    </source>
</evidence>
<evidence type="ECO:0000256" key="6">
    <source>
        <dbReference type="SAM" id="MobiDB-lite"/>
    </source>
</evidence>
<evidence type="ECO:0000256" key="7">
    <source>
        <dbReference type="SAM" id="Phobius"/>
    </source>
</evidence>
<comment type="caution">
    <text evidence="11">The sequence shown here is derived from an EMBL/GenBank/DDBJ whole genome shotgun (WGS) entry which is preliminary data.</text>
</comment>
<dbReference type="InterPro" id="IPR017981">
    <property type="entry name" value="GPCR_2-like_7TM"/>
</dbReference>
<evidence type="ECO:0000256" key="2">
    <source>
        <dbReference type="ARBA" id="ARBA00022692"/>
    </source>
</evidence>
<proteinExistence type="predicted"/>
<feature type="region of interest" description="Disordered" evidence="6">
    <location>
        <begin position="493"/>
        <end position="516"/>
    </location>
</feature>